<gene>
    <name evidence="2" type="ORF">OW763_08095</name>
</gene>
<feature type="domain" description="Nitroreductase" evidence="1">
    <location>
        <begin position="7"/>
        <end position="189"/>
    </location>
</feature>
<keyword evidence="3" id="KW-1185">Reference proteome</keyword>
<dbReference type="EMBL" id="JAPQER010000002">
    <property type="protein sequence ID" value="MCY6484316.1"/>
    <property type="molecule type" value="Genomic_DNA"/>
</dbReference>
<dbReference type="Pfam" id="PF00881">
    <property type="entry name" value="Nitroreductase"/>
    <property type="match status" value="1"/>
</dbReference>
<dbReference type="InterPro" id="IPR029479">
    <property type="entry name" value="Nitroreductase"/>
</dbReference>
<reference evidence="2" key="1">
    <citation type="submission" date="2022-12" db="EMBL/GenBank/DDBJ databases">
        <authorList>
            <person name="Wang J."/>
        </authorList>
    </citation>
    <scope>NUCLEOTIDE SEQUENCE</scope>
    <source>
        <strain evidence="2">HY-45-18</strain>
    </source>
</reference>
<dbReference type="PANTHER" id="PTHR23026:SF123">
    <property type="entry name" value="NAD(P)H NITROREDUCTASE RV3131-RELATED"/>
    <property type="match status" value="1"/>
</dbReference>
<comment type="caution">
    <text evidence="2">The sequence shown here is derived from an EMBL/GenBank/DDBJ whole genome shotgun (WGS) entry which is preliminary data.</text>
</comment>
<evidence type="ECO:0000313" key="2">
    <source>
        <dbReference type="EMBL" id="MCY6484316.1"/>
    </source>
</evidence>
<dbReference type="RefSeq" id="WP_268040589.1">
    <property type="nucleotide sequence ID" value="NZ_JAPQER010000002.1"/>
</dbReference>
<dbReference type="PANTHER" id="PTHR23026">
    <property type="entry name" value="NADPH NITROREDUCTASE"/>
    <property type="match status" value="1"/>
</dbReference>
<dbReference type="InterPro" id="IPR000415">
    <property type="entry name" value="Nitroreductase-like"/>
</dbReference>
<proteinExistence type="predicted"/>
<evidence type="ECO:0000313" key="3">
    <source>
        <dbReference type="Proteomes" id="UP001078443"/>
    </source>
</evidence>
<accession>A0ABT4CZA4</accession>
<dbReference type="InterPro" id="IPR050627">
    <property type="entry name" value="Nitroreductase/BluB"/>
</dbReference>
<dbReference type="Gene3D" id="3.40.109.10">
    <property type="entry name" value="NADH Oxidase"/>
    <property type="match status" value="1"/>
</dbReference>
<organism evidence="2 3">
    <name type="scientific">Clostridium aestuarii</name>
    <dbReference type="NCBI Taxonomy" id="338193"/>
    <lineage>
        <taxon>Bacteria</taxon>
        <taxon>Bacillati</taxon>
        <taxon>Bacillota</taxon>
        <taxon>Clostridia</taxon>
        <taxon>Eubacteriales</taxon>
        <taxon>Clostridiaceae</taxon>
        <taxon>Clostridium</taxon>
    </lineage>
</organism>
<dbReference type="Proteomes" id="UP001078443">
    <property type="component" value="Unassembled WGS sequence"/>
</dbReference>
<dbReference type="SUPFAM" id="SSF55469">
    <property type="entry name" value="FMN-dependent nitroreductase-like"/>
    <property type="match status" value="1"/>
</dbReference>
<evidence type="ECO:0000259" key="1">
    <source>
        <dbReference type="Pfam" id="PF00881"/>
    </source>
</evidence>
<sequence>MFDNSFIYNRHSVRKFQDIEVPMEHIKEIIKAGSFAPSGKNVQNWHFVVIKNKELIEKIAKAVEEKNKAVADKILDKNIKEKFTKGLRYQLAFKNAPTIILVYIGEYIPTGYNELKLAGAPQEELQALLDTASGVQGVSAAMENIMIAAANMGYGTCWITGPMYAAKEISETIGFKKDGYSLMALTPIGVPQDKDIKSPPRKPIQEIMTVIE</sequence>
<name>A0ABT4CZA4_9CLOT</name>
<protein>
    <submittedName>
        <fullName evidence="2">Nitroreductase family protein</fullName>
    </submittedName>
</protein>